<dbReference type="InterPro" id="IPR000237">
    <property type="entry name" value="GRIP_dom"/>
</dbReference>
<feature type="region of interest" description="Disordered" evidence="9">
    <location>
        <begin position="637"/>
        <end position="661"/>
    </location>
</feature>
<dbReference type="InterPro" id="IPR017904">
    <property type="entry name" value="ADF/Cofilin"/>
</dbReference>
<dbReference type="GO" id="GO:0003779">
    <property type="term" value="F:actin binding"/>
    <property type="evidence" value="ECO:0007669"/>
    <property type="project" value="UniProtKB-KW"/>
</dbReference>
<dbReference type="PANTHER" id="PTHR23157:SF25">
    <property type="entry name" value="GRIP AND COILED-COIL DOMAIN-CONTAINING PROTEIN 1"/>
    <property type="match status" value="1"/>
</dbReference>
<dbReference type="GO" id="GO:0030042">
    <property type="term" value="P:actin filament depolymerization"/>
    <property type="evidence" value="ECO:0007669"/>
    <property type="project" value="InterPro"/>
</dbReference>
<proteinExistence type="evidence at transcript level"/>
<dbReference type="InterPro" id="IPR002108">
    <property type="entry name" value="ADF-H"/>
</dbReference>
<keyword evidence="4" id="KW-0963">Cytoplasm</keyword>
<evidence type="ECO:0000256" key="1">
    <source>
        <dbReference type="ARBA" id="ARBA00004184"/>
    </source>
</evidence>
<dbReference type="Gene3D" id="1.10.220.60">
    <property type="entry name" value="GRIP domain"/>
    <property type="match status" value="1"/>
</dbReference>
<dbReference type="EMBL" id="LR023939">
    <property type="protein sequence ID" value="SVE93558.1"/>
    <property type="molecule type" value="mRNA"/>
</dbReference>
<keyword evidence="6" id="KW-0472">Membrane</keyword>
<evidence type="ECO:0000256" key="2">
    <source>
        <dbReference type="ARBA" id="ARBA00004496"/>
    </source>
</evidence>
<evidence type="ECO:0000259" key="10">
    <source>
        <dbReference type="PROSITE" id="PS50913"/>
    </source>
</evidence>
<dbReference type="SUPFAM" id="SSF55753">
    <property type="entry name" value="Actin depolymerizing proteins"/>
    <property type="match status" value="1"/>
</dbReference>
<evidence type="ECO:0000259" key="11">
    <source>
        <dbReference type="PROSITE" id="PS51263"/>
    </source>
</evidence>
<feature type="compositionally biased region" description="Polar residues" evidence="9">
    <location>
        <begin position="171"/>
        <end position="195"/>
    </location>
</feature>
<name>A0A4Y7NJZ2_9CRUS</name>
<dbReference type="InterPro" id="IPR029006">
    <property type="entry name" value="ADF-H/Gelsolin-like_dom_sf"/>
</dbReference>
<evidence type="ECO:0000256" key="8">
    <source>
        <dbReference type="SAM" id="Coils"/>
    </source>
</evidence>
<keyword evidence="7" id="KW-0009">Actin-binding</keyword>
<dbReference type="InterPro" id="IPR051952">
    <property type="entry name" value="Golgi-autophagy_related"/>
</dbReference>
<comment type="subcellular location">
    <subcellularLocation>
        <location evidence="2">Cytoplasm</location>
    </subcellularLocation>
    <subcellularLocation>
        <location evidence="1">Endomembrane system</location>
        <topology evidence="1">Peripheral membrane protein</topology>
    </subcellularLocation>
</comment>
<dbReference type="PROSITE" id="PS50913">
    <property type="entry name" value="GRIP"/>
    <property type="match status" value="1"/>
</dbReference>
<gene>
    <name evidence="12" type="primary">EOG090X04IO</name>
</gene>
<feature type="compositionally biased region" description="Low complexity" evidence="9">
    <location>
        <begin position="640"/>
        <end position="652"/>
    </location>
</feature>
<comment type="similarity">
    <text evidence="3">Belongs to the actin-binding proteins ADF family.</text>
</comment>
<evidence type="ECO:0000313" key="12">
    <source>
        <dbReference type="EMBL" id="SVE93558.1"/>
    </source>
</evidence>
<dbReference type="PANTHER" id="PTHR23157">
    <property type="entry name" value="GRIP AND COILED-COIL DOMAIN-CONTAINING PROTEIN 1"/>
    <property type="match status" value="1"/>
</dbReference>
<evidence type="ECO:0000256" key="9">
    <source>
        <dbReference type="SAM" id="MobiDB-lite"/>
    </source>
</evidence>
<dbReference type="SMART" id="SM00102">
    <property type="entry name" value="ADF"/>
    <property type="match status" value="1"/>
</dbReference>
<feature type="domain" description="GRIP" evidence="10">
    <location>
        <begin position="742"/>
        <end position="792"/>
    </location>
</feature>
<feature type="domain" description="ADF-H" evidence="11">
    <location>
        <begin position="6"/>
        <end position="148"/>
    </location>
</feature>
<evidence type="ECO:0000256" key="7">
    <source>
        <dbReference type="ARBA" id="ARBA00023203"/>
    </source>
</evidence>
<feature type="region of interest" description="Disordered" evidence="9">
    <location>
        <begin position="170"/>
        <end position="210"/>
    </location>
</feature>
<evidence type="ECO:0000256" key="5">
    <source>
        <dbReference type="ARBA" id="ARBA00023054"/>
    </source>
</evidence>
<dbReference type="AlphaFoldDB" id="A0A4Y7NJZ2"/>
<dbReference type="Gene3D" id="3.40.20.10">
    <property type="entry name" value="Severin"/>
    <property type="match status" value="1"/>
</dbReference>
<sequence length="811" mass="93192">MKVTNASGVTVTDACKQVFEKIKTKKDYRYVVFYIKDEKFIDVESTGDRESSYESFLEKLKIVNGAEKECRYGLFDFEYTHQCQGTQEGKKEKLFLMSWCPDDAKVKKKMLYSSSFDALKKALVGVAKYIQLKEQVGRYEKKLRDVVQAYKGIQKEKEALEASLKALMGTRKSTPNANHTSDSSSTEPNLSSNESTTEKPQLDEEHEEIRHLKSQLATLSESLATITAEKNRIEVNFQQDRKRLLQEKEVLEKSVAVAYNQAETATQSFKQQLAELRSSLSLEKAERSRESTNNQVILRELQKTIAEERQQRESLELELSNKAKSLSSFHTNSNSLEVAERKIRDLSNELESTKMKLISAEQKLQQPSSHLLQLQNEMADLKIQHRLAIQQEQLNAANAKEAARLLAEGHEKRVASLEARLAEFSERIGTYDRLRQQDLATVSKLKEQLNSMQRDPSQPSHHDEEEYDFDKLVDKITSLKNRLIEIAHQSNSPVNLSDLFQLDNVTSKADSHEACQSELQQLKQELEWYKREEKSSRNEISPAAPTQEVVNQMRVQIQFLRNEMDVSEQEHKNNLRSVQDSWTKERMSWKEELGQVERSCRARIADMEQQLQKQRERSLALLQEKDEELANLRELLNMKSQTPHSPSSSTSPRVKDSSDEWPESLAPLASMTLGASASGGQILHYVEELSRKEGEIQSLRRSKNSLEASLREMQMTFVNMEHKMAEQKHHLHEELARLERNQSREGANLEYLKNVLLEFFLRSDPSSQSHMFNAIAACLHFSPKEIQRVRLQHPKWKPTSASPVNPPPPSS</sequence>
<feature type="coiled-coil region" evidence="8">
    <location>
        <begin position="512"/>
        <end position="570"/>
    </location>
</feature>
<dbReference type="CDD" id="cd11286">
    <property type="entry name" value="ADF_cofilin_like"/>
    <property type="match status" value="1"/>
</dbReference>
<organism evidence="12">
    <name type="scientific">Scapholeberis mucronata</name>
    <dbReference type="NCBI Taxonomy" id="202097"/>
    <lineage>
        <taxon>Eukaryota</taxon>
        <taxon>Metazoa</taxon>
        <taxon>Ecdysozoa</taxon>
        <taxon>Arthropoda</taxon>
        <taxon>Crustacea</taxon>
        <taxon>Branchiopoda</taxon>
        <taxon>Diplostraca</taxon>
        <taxon>Cladocera</taxon>
        <taxon>Anomopoda</taxon>
        <taxon>Daphniidae</taxon>
        <taxon>Scapholeberis</taxon>
    </lineage>
</organism>
<feature type="coiled-coil region" evidence="8">
    <location>
        <begin position="689"/>
        <end position="741"/>
    </location>
</feature>
<protein>
    <submittedName>
        <fullName evidence="12">EOG090X04IO</fullName>
    </submittedName>
</protein>
<dbReference type="FunFam" id="1.10.220.60:FF:000008">
    <property type="entry name" value="GRIP domain containing protein"/>
    <property type="match status" value="1"/>
</dbReference>
<evidence type="ECO:0000256" key="4">
    <source>
        <dbReference type="ARBA" id="ARBA00022490"/>
    </source>
</evidence>
<dbReference type="PROSITE" id="PS51263">
    <property type="entry name" value="ADF_H"/>
    <property type="match status" value="1"/>
</dbReference>
<evidence type="ECO:0000256" key="6">
    <source>
        <dbReference type="ARBA" id="ARBA00023136"/>
    </source>
</evidence>
<keyword evidence="5 8" id="KW-0175">Coiled coil</keyword>
<accession>A0A4Y7NJZ2</accession>
<reference evidence="12" key="1">
    <citation type="submission" date="2018-08" db="EMBL/GenBank/DDBJ databases">
        <authorList>
            <person name="Cornetti L."/>
        </authorList>
    </citation>
    <scope>NUCLEOTIDE SEQUENCE</scope>
    <source>
        <strain evidence="12">BE-ASS</strain>
    </source>
</reference>
<feature type="coiled-coil region" evidence="8">
    <location>
        <begin position="143"/>
        <end position="170"/>
    </location>
</feature>
<dbReference type="Pfam" id="PF00241">
    <property type="entry name" value="Cofilin_ADF"/>
    <property type="match status" value="1"/>
</dbReference>
<dbReference type="GO" id="GO:0015629">
    <property type="term" value="C:actin cytoskeleton"/>
    <property type="evidence" value="ECO:0007669"/>
    <property type="project" value="InterPro"/>
</dbReference>
<dbReference type="GO" id="GO:0005794">
    <property type="term" value="C:Golgi apparatus"/>
    <property type="evidence" value="ECO:0007669"/>
    <property type="project" value="TreeGrafter"/>
</dbReference>
<evidence type="ECO:0000256" key="3">
    <source>
        <dbReference type="ARBA" id="ARBA00006844"/>
    </source>
</evidence>
<feature type="compositionally biased region" description="Basic and acidic residues" evidence="9">
    <location>
        <begin position="196"/>
        <end position="210"/>
    </location>
</feature>
<dbReference type="SMART" id="SM00755">
    <property type="entry name" value="Grip"/>
    <property type="match status" value="1"/>
</dbReference>
<dbReference type="Pfam" id="PF01465">
    <property type="entry name" value="GRIP"/>
    <property type="match status" value="1"/>
</dbReference>